<name>A0AAV1Q2H5_SCOSC</name>
<organism evidence="13 14">
    <name type="scientific">Scomber scombrus</name>
    <name type="common">Atlantic mackerel</name>
    <name type="synonym">Scomber vernalis</name>
    <dbReference type="NCBI Taxonomy" id="13677"/>
    <lineage>
        <taxon>Eukaryota</taxon>
        <taxon>Metazoa</taxon>
        <taxon>Chordata</taxon>
        <taxon>Craniata</taxon>
        <taxon>Vertebrata</taxon>
        <taxon>Euteleostomi</taxon>
        <taxon>Actinopterygii</taxon>
        <taxon>Neopterygii</taxon>
        <taxon>Teleostei</taxon>
        <taxon>Neoteleostei</taxon>
        <taxon>Acanthomorphata</taxon>
        <taxon>Pelagiaria</taxon>
        <taxon>Scombriformes</taxon>
        <taxon>Scombridae</taxon>
        <taxon>Scomber</taxon>
    </lineage>
</organism>
<feature type="compositionally biased region" description="Polar residues" evidence="10">
    <location>
        <begin position="229"/>
        <end position="250"/>
    </location>
</feature>
<dbReference type="Pfam" id="PF15913">
    <property type="entry name" value="Furin-like_2"/>
    <property type="match status" value="1"/>
</dbReference>
<dbReference type="InterPro" id="IPR043601">
    <property type="entry name" value="Rspo_Fu-CRD_dom"/>
</dbReference>
<gene>
    <name evidence="13" type="ORF">FSCOSCO3_A013412</name>
</gene>
<dbReference type="SMART" id="SM00261">
    <property type="entry name" value="FU"/>
    <property type="match status" value="2"/>
</dbReference>
<dbReference type="CDD" id="cd00064">
    <property type="entry name" value="FU"/>
    <property type="match status" value="1"/>
</dbReference>
<dbReference type="PANTHER" id="PTHR46987:SF6">
    <property type="entry name" value="R-SPONDIN-4"/>
    <property type="match status" value="1"/>
</dbReference>
<dbReference type="PANTHER" id="PTHR46987">
    <property type="entry name" value="NEUROHYPOPHYSIAL HORMONES, N-TERMINAL DOMAIN CONTAINING PROTEIN"/>
    <property type="match status" value="1"/>
</dbReference>
<feature type="chain" id="PRO_5043886482" evidence="11">
    <location>
        <begin position="23"/>
        <end position="294"/>
    </location>
</feature>
<keyword evidence="5" id="KW-0358">Heparin-binding</keyword>
<dbReference type="SUPFAM" id="SSF57184">
    <property type="entry name" value="Growth factor receptor domain"/>
    <property type="match status" value="1"/>
</dbReference>
<dbReference type="Proteomes" id="UP001314229">
    <property type="component" value="Unassembled WGS sequence"/>
</dbReference>
<evidence type="ECO:0000256" key="3">
    <source>
        <dbReference type="ARBA" id="ARBA00022525"/>
    </source>
</evidence>
<dbReference type="GO" id="GO:0008201">
    <property type="term" value="F:heparin binding"/>
    <property type="evidence" value="ECO:0007669"/>
    <property type="project" value="UniProtKB-KW"/>
</dbReference>
<sequence length="294" mass="33134">MHLQLFAIVISLLCEVIRMGSGVTQKQRAHRETSEDCQSCLECSRDNGCVRCPERLFLFLQRDGMSHHGTCLHACPAGHYGQRGKDINRCMKCRSLECEHCFSRDFCTKCKPGFQLYKGKCTTSCPEGTFAHQTDCLEDCLSAPLGEWSDWSACLRDGVNCGFRWGKQTRTRGGRQTGKTPEEQAASHCPSHNETQRCRMKKKCPTERRKNKNGGLERKRDRKRLRLLTNDSVGNSPNGTTGAESQQTNKQSNNQILELDTYVMCIIIFKNCSNKNGRPHVGGEEYESGVSQPL</sequence>
<dbReference type="InterPro" id="IPR006212">
    <property type="entry name" value="Furin_repeat"/>
</dbReference>
<dbReference type="InterPro" id="IPR000884">
    <property type="entry name" value="TSP1_rpt"/>
</dbReference>
<evidence type="ECO:0000256" key="6">
    <source>
        <dbReference type="ARBA" id="ARBA00022687"/>
    </source>
</evidence>
<accession>A0AAV1Q2H5</accession>
<evidence type="ECO:0000256" key="2">
    <source>
        <dbReference type="ARBA" id="ARBA00007308"/>
    </source>
</evidence>
<dbReference type="InterPro" id="IPR051514">
    <property type="entry name" value="R-spondin"/>
</dbReference>
<evidence type="ECO:0000256" key="4">
    <source>
        <dbReference type="ARBA" id="ARBA00022606"/>
    </source>
</evidence>
<evidence type="ECO:0000256" key="10">
    <source>
        <dbReference type="SAM" id="MobiDB-lite"/>
    </source>
</evidence>
<evidence type="ECO:0000256" key="11">
    <source>
        <dbReference type="SAM" id="SignalP"/>
    </source>
</evidence>
<keyword evidence="3" id="KW-0964">Secreted</keyword>
<evidence type="ECO:0000256" key="1">
    <source>
        <dbReference type="ARBA" id="ARBA00004613"/>
    </source>
</evidence>
<reference evidence="13 14" key="1">
    <citation type="submission" date="2024-01" db="EMBL/GenBank/DDBJ databases">
        <authorList>
            <person name="Alioto T."/>
            <person name="Alioto T."/>
            <person name="Gomez Garrido J."/>
        </authorList>
    </citation>
    <scope>NUCLEOTIDE SEQUENCE [LARGE SCALE GENOMIC DNA]</scope>
</reference>
<dbReference type="EMBL" id="CAWUFR010000429">
    <property type="protein sequence ID" value="CAK6977758.1"/>
    <property type="molecule type" value="Genomic_DNA"/>
</dbReference>
<dbReference type="PROSITE" id="PS50092">
    <property type="entry name" value="TSP1"/>
    <property type="match status" value="1"/>
</dbReference>
<dbReference type="GO" id="GO:0005576">
    <property type="term" value="C:extracellular region"/>
    <property type="evidence" value="ECO:0007669"/>
    <property type="project" value="UniProtKB-SubCell"/>
</dbReference>
<keyword evidence="6" id="KW-0879">Wnt signaling pathway</keyword>
<feature type="domain" description="R-spondin Fu-CRD" evidence="12">
    <location>
        <begin position="37"/>
        <end position="134"/>
    </location>
</feature>
<feature type="signal peptide" evidence="11">
    <location>
        <begin position="1"/>
        <end position="22"/>
    </location>
</feature>
<keyword evidence="4" id="KW-0716">Sensory transduction</keyword>
<dbReference type="AlphaFoldDB" id="A0AAV1Q2H5"/>
<comment type="caution">
    <text evidence="13">The sequence shown here is derived from an EMBL/GenBank/DDBJ whole genome shotgun (WGS) entry which is preliminary data.</text>
</comment>
<protein>
    <submittedName>
        <fullName evidence="13">R-spondin-4 isoform X2</fullName>
    </submittedName>
</protein>
<evidence type="ECO:0000313" key="13">
    <source>
        <dbReference type="EMBL" id="CAK6977758.1"/>
    </source>
</evidence>
<keyword evidence="8" id="KW-1015">Disulfide bond</keyword>
<evidence type="ECO:0000256" key="5">
    <source>
        <dbReference type="ARBA" id="ARBA00022674"/>
    </source>
</evidence>
<evidence type="ECO:0000313" key="14">
    <source>
        <dbReference type="Proteomes" id="UP001314229"/>
    </source>
</evidence>
<keyword evidence="7 11" id="KW-0732">Signal</keyword>
<evidence type="ECO:0000256" key="8">
    <source>
        <dbReference type="ARBA" id="ARBA00023157"/>
    </source>
</evidence>
<evidence type="ECO:0000256" key="9">
    <source>
        <dbReference type="ARBA" id="ARBA00023180"/>
    </source>
</evidence>
<evidence type="ECO:0000259" key="12">
    <source>
        <dbReference type="Pfam" id="PF15913"/>
    </source>
</evidence>
<keyword evidence="14" id="KW-1185">Reference proteome</keyword>
<comment type="similarity">
    <text evidence="2">Belongs to the R-spondin family.</text>
</comment>
<feature type="region of interest" description="Disordered" evidence="10">
    <location>
        <begin position="170"/>
        <end position="250"/>
    </location>
</feature>
<comment type="subcellular location">
    <subcellularLocation>
        <location evidence="1">Secreted</location>
    </subcellularLocation>
</comment>
<evidence type="ECO:0000256" key="7">
    <source>
        <dbReference type="ARBA" id="ARBA00022729"/>
    </source>
</evidence>
<proteinExistence type="inferred from homology"/>
<dbReference type="Gene3D" id="2.10.220.10">
    <property type="entry name" value="Hormone Receptor, Insulin-like Growth Factor Receptor 1, Chain A, domain 2"/>
    <property type="match status" value="1"/>
</dbReference>
<keyword evidence="9" id="KW-0325">Glycoprotein</keyword>
<dbReference type="GO" id="GO:0016055">
    <property type="term" value="P:Wnt signaling pathway"/>
    <property type="evidence" value="ECO:0007669"/>
    <property type="project" value="UniProtKB-KW"/>
</dbReference>
<dbReference type="InterPro" id="IPR009030">
    <property type="entry name" value="Growth_fac_rcpt_cys_sf"/>
</dbReference>